<proteinExistence type="predicted"/>
<organism evidence="1 2">
    <name type="scientific">Enterobacter hormaechei</name>
    <dbReference type="NCBI Taxonomy" id="158836"/>
    <lineage>
        <taxon>Bacteria</taxon>
        <taxon>Pseudomonadati</taxon>
        <taxon>Pseudomonadota</taxon>
        <taxon>Gammaproteobacteria</taxon>
        <taxon>Enterobacterales</taxon>
        <taxon>Enterobacteriaceae</taxon>
        <taxon>Enterobacter</taxon>
        <taxon>Enterobacter cloacae complex</taxon>
    </lineage>
</organism>
<protein>
    <submittedName>
        <fullName evidence="1">Uncharacterized protein</fullName>
    </submittedName>
</protein>
<dbReference type="OrthoDB" id="6595109at2"/>
<dbReference type="AlphaFoldDB" id="A0A2J0PSZ9"/>
<reference evidence="1 2" key="1">
    <citation type="journal article" date="2017" name="J. Antimicrob. Chemother.">
        <title>Characterization of the population structure, drug resistance mechanisms and plasmids of the community-associated Enterobacter cloacae complex in China.</title>
        <authorList>
            <person name="Zhou K."/>
            <person name="Yu W."/>
            <person name="Cao X."/>
            <person name="Shen P."/>
            <person name="Lu H."/>
            <person name="Luo Q."/>
            <person name="Rossen J.W.A."/>
            <person name="Xiao Y."/>
        </authorList>
    </citation>
    <scope>NUCLEOTIDE SEQUENCE [LARGE SCALE GENOMIC DNA]</scope>
    <source>
        <strain evidence="1 2">ECC904</strain>
    </source>
</reference>
<comment type="caution">
    <text evidence="1">The sequence shown here is derived from an EMBL/GenBank/DDBJ whole genome shotgun (WGS) entry which is preliminary data.</text>
</comment>
<dbReference type="EMBL" id="NEEW01000019">
    <property type="protein sequence ID" value="PJD78261.1"/>
    <property type="molecule type" value="Genomic_DNA"/>
</dbReference>
<gene>
    <name evidence="1" type="ORF">B9Q30_24825</name>
</gene>
<accession>A0A2J0PSZ9</accession>
<evidence type="ECO:0000313" key="2">
    <source>
        <dbReference type="Proteomes" id="UP000229974"/>
    </source>
</evidence>
<dbReference type="RefSeq" id="WP_022652119.1">
    <property type="nucleotide sequence ID" value="NZ_CBDITZ010000006.1"/>
</dbReference>
<sequence length="76" mass="8684">MMTSEKIFKISVSLVVLFSFVYWGLDPEFICKFASDPSSTCDYSERIPLLNFISSVWALMLTVTLAGILVKWVRKN</sequence>
<dbReference type="Proteomes" id="UP000229974">
    <property type="component" value="Unassembled WGS sequence"/>
</dbReference>
<name>A0A2J0PSZ9_9ENTR</name>
<evidence type="ECO:0000313" key="1">
    <source>
        <dbReference type="EMBL" id="PJD78261.1"/>
    </source>
</evidence>